<gene>
    <name evidence="1" type="ordered locus">PXO_04782</name>
</gene>
<dbReference type="AlphaFoldDB" id="A0A0K0GIC5"/>
<evidence type="ECO:0000313" key="1">
    <source>
        <dbReference type="EMBL" id="ACD58073.1"/>
    </source>
</evidence>
<dbReference type="EMBL" id="CP000967">
    <property type="protein sequence ID" value="ACD58073.1"/>
    <property type="molecule type" value="Genomic_DNA"/>
</dbReference>
<dbReference type="HOGENOM" id="CLU_3159389_0_0_6"/>
<name>A0A0K0GIC5_XANOP</name>
<proteinExistence type="predicted"/>
<evidence type="ECO:0000313" key="2">
    <source>
        <dbReference type="Proteomes" id="UP000001740"/>
    </source>
</evidence>
<organism evidence="1 2">
    <name type="scientific">Xanthomonas oryzae pv. oryzae (strain PXO99A)</name>
    <dbReference type="NCBI Taxonomy" id="360094"/>
    <lineage>
        <taxon>Bacteria</taxon>
        <taxon>Pseudomonadati</taxon>
        <taxon>Pseudomonadota</taxon>
        <taxon>Gammaproteobacteria</taxon>
        <taxon>Lysobacterales</taxon>
        <taxon>Lysobacteraceae</taxon>
        <taxon>Xanthomonas</taxon>
    </lineage>
</organism>
<dbReference type="Proteomes" id="UP000001740">
    <property type="component" value="Chromosome"/>
</dbReference>
<protein>
    <submittedName>
        <fullName evidence="1">Uncharacterized protein</fullName>
    </submittedName>
</protein>
<dbReference type="KEGG" id="xop:PXO_04782"/>
<reference evidence="1 2" key="1">
    <citation type="journal article" date="2008" name="BMC Genomics">
        <title>Genome sequence and rapid evolution of the rice pathogen Xanthomonas oryzae pv. oryzae PXO99A.</title>
        <authorList>
            <person name="Salzberg S.L."/>
            <person name="Sommer D.D."/>
            <person name="Schatz M.C."/>
            <person name="Phillippy A.M."/>
            <person name="Rabinowicz P.D."/>
            <person name="Tsuge S."/>
            <person name="Furutani A."/>
            <person name="Ochiai H."/>
            <person name="Delcher A.L."/>
            <person name="Kelley D."/>
            <person name="Madupu R."/>
            <person name="Puiu D."/>
            <person name="Radune D."/>
            <person name="Shumway M."/>
            <person name="Trapnell C."/>
            <person name="Aparna G."/>
            <person name="Jha G."/>
            <person name="Pandey A."/>
            <person name="Patil P.B."/>
            <person name="Ishihara H."/>
            <person name="Meyer D.F."/>
            <person name="Szurek B."/>
            <person name="Verdier V."/>
            <person name="Koebnik R."/>
            <person name="Dow J.M."/>
            <person name="Ryan R.P."/>
            <person name="Hirata H."/>
            <person name="Tsuyumu S."/>
            <person name="Won Lee S."/>
            <person name="Seo Y.S."/>
            <person name="Sriariyanum M."/>
            <person name="Ronald P.C."/>
            <person name="Sonti R.V."/>
            <person name="Van Sluys M.A."/>
            <person name="Leach J.E."/>
            <person name="White F.F."/>
            <person name="Bogdanove A.J."/>
        </authorList>
    </citation>
    <scope>NUCLEOTIDE SEQUENCE [LARGE SCALE GENOMIC DNA]</scope>
    <source>
        <strain evidence="1 2">PXO99A</strain>
    </source>
</reference>
<accession>A0A0K0GIC5</accession>
<sequence>MCGVLADAVFAAAVGNCVGALREEGVLLQAASRASAATATPKRRSIMA</sequence>